<evidence type="ECO:0000313" key="2">
    <source>
        <dbReference type="EMBL" id="VEL32355.1"/>
    </source>
</evidence>
<evidence type="ECO:0000313" key="3">
    <source>
        <dbReference type="Proteomes" id="UP000784294"/>
    </source>
</evidence>
<dbReference type="GO" id="GO:0005049">
    <property type="term" value="F:nuclear export signal receptor activity"/>
    <property type="evidence" value="ECO:0007669"/>
    <property type="project" value="TreeGrafter"/>
</dbReference>
<comment type="caution">
    <text evidence="2">The sequence shown here is derived from an EMBL/GenBank/DDBJ whole genome shotgun (WGS) entry which is preliminary data.</text>
</comment>
<dbReference type="SUPFAM" id="SSF48371">
    <property type="entry name" value="ARM repeat"/>
    <property type="match status" value="1"/>
</dbReference>
<name>A0A3S5ALE4_9PLAT</name>
<dbReference type="InterPro" id="IPR013713">
    <property type="entry name" value="XPO2_central"/>
</dbReference>
<dbReference type="Pfam" id="PF08506">
    <property type="entry name" value="Cse1"/>
    <property type="match status" value="1"/>
</dbReference>
<dbReference type="PANTHER" id="PTHR10997:SF8">
    <property type="entry name" value="EXPORTIN-2"/>
    <property type="match status" value="1"/>
</dbReference>
<dbReference type="EMBL" id="CAAALY010133348">
    <property type="protein sequence ID" value="VEL32355.1"/>
    <property type="molecule type" value="Genomic_DNA"/>
</dbReference>
<dbReference type="OrthoDB" id="3268246at2759"/>
<dbReference type="GO" id="GO:0006611">
    <property type="term" value="P:protein export from nucleus"/>
    <property type="evidence" value="ECO:0007669"/>
    <property type="project" value="TreeGrafter"/>
</dbReference>
<dbReference type="Gene3D" id="1.25.10.10">
    <property type="entry name" value="Leucine-rich Repeat Variant"/>
    <property type="match status" value="1"/>
</dbReference>
<keyword evidence="3" id="KW-1185">Reference proteome</keyword>
<dbReference type="PANTHER" id="PTHR10997">
    <property type="entry name" value="IMPORTIN-7, 8, 11"/>
    <property type="match status" value="1"/>
</dbReference>
<dbReference type="InterPro" id="IPR016024">
    <property type="entry name" value="ARM-type_fold"/>
</dbReference>
<evidence type="ECO:0000259" key="1">
    <source>
        <dbReference type="Pfam" id="PF08506"/>
    </source>
</evidence>
<proteinExistence type="predicted"/>
<dbReference type="InterPro" id="IPR011989">
    <property type="entry name" value="ARM-like"/>
</dbReference>
<gene>
    <name evidence="2" type="ORF">PXEA_LOCUS25795</name>
</gene>
<sequence length="109" mass="12178">MEEDRIAMKNQLIGAVLSSSGAIQAQLSETIGVIGHEDFPQKWPSLLPDLIERMAQMGANLAMVRGVLYTAHSLFKRYRHECRSNELFSEIKLVIGQFGAPLLHLTRVS</sequence>
<dbReference type="GO" id="GO:0005635">
    <property type="term" value="C:nuclear envelope"/>
    <property type="evidence" value="ECO:0007669"/>
    <property type="project" value="TreeGrafter"/>
</dbReference>
<protein>
    <recommendedName>
        <fullName evidence="1">Exportin-2 central domain-containing protein</fullName>
    </recommendedName>
</protein>
<dbReference type="GO" id="GO:0006606">
    <property type="term" value="P:protein import into nucleus"/>
    <property type="evidence" value="ECO:0007669"/>
    <property type="project" value="TreeGrafter"/>
</dbReference>
<organism evidence="2 3">
    <name type="scientific">Protopolystoma xenopodis</name>
    <dbReference type="NCBI Taxonomy" id="117903"/>
    <lineage>
        <taxon>Eukaryota</taxon>
        <taxon>Metazoa</taxon>
        <taxon>Spiralia</taxon>
        <taxon>Lophotrochozoa</taxon>
        <taxon>Platyhelminthes</taxon>
        <taxon>Monogenea</taxon>
        <taxon>Polyopisthocotylea</taxon>
        <taxon>Polystomatidea</taxon>
        <taxon>Polystomatidae</taxon>
        <taxon>Protopolystoma</taxon>
    </lineage>
</organism>
<dbReference type="GO" id="GO:0005829">
    <property type="term" value="C:cytosol"/>
    <property type="evidence" value="ECO:0007669"/>
    <property type="project" value="TreeGrafter"/>
</dbReference>
<accession>A0A3S5ALE4</accession>
<dbReference type="AlphaFoldDB" id="A0A3S5ALE4"/>
<dbReference type="Proteomes" id="UP000784294">
    <property type="component" value="Unassembled WGS sequence"/>
</dbReference>
<feature type="domain" description="Exportin-2 central" evidence="1">
    <location>
        <begin position="74"/>
        <end position="107"/>
    </location>
</feature>
<reference evidence="2" key="1">
    <citation type="submission" date="2018-11" db="EMBL/GenBank/DDBJ databases">
        <authorList>
            <consortium name="Pathogen Informatics"/>
        </authorList>
    </citation>
    <scope>NUCLEOTIDE SEQUENCE</scope>
</reference>